<keyword evidence="2" id="KW-0813">Transport</keyword>
<keyword evidence="10" id="KW-1185">Reference proteome</keyword>
<accession>A0A498GXG8</accession>
<dbReference type="SUPFAM" id="SSF51735">
    <property type="entry name" value="NAD(P)-binding Rossmann-fold domains"/>
    <property type="match status" value="1"/>
</dbReference>
<dbReference type="PROSITE" id="PS51202">
    <property type="entry name" value="RCK_C"/>
    <property type="match status" value="1"/>
</dbReference>
<dbReference type="Pfam" id="PF02254">
    <property type="entry name" value="TrkA_N"/>
    <property type="match status" value="1"/>
</dbReference>
<organism evidence="9 10">
    <name type="scientific">Methanoculleus taiwanensis</name>
    <dbReference type="NCBI Taxonomy" id="1550565"/>
    <lineage>
        <taxon>Archaea</taxon>
        <taxon>Methanobacteriati</taxon>
        <taxon>Methanobacteriota</taxon>
        <taxon>Stenosarchaea group</taxon>
        <taxon>Methanomicrobia</taxon>
        <taxon>Methanomicrobiales</taxon>
        <taxon>Methanomicrobiaceae</taxon>
        <taxon>Methanoculleus</taxon>
    </lineage>
</organism>
<dbReference type="GO" id="GO:0005886">
    <property type="term" value="C:plasma membrane"/>
    <property type="evidence" value="ECO:0007669"/>
    <property type="project" value="InterPro"/>
</dbReference>
<dbReference type="AlphaFoldDB" id="A0A498GXG8"/>
<dbReference type="PROSITE" id="PS51201">
    <property type="entry name" value="RCK_N"/>
    <property type="match status" value="1"/>
</dbReference>
<dbReference type="InterPro" id="IPR006036">
    <property type="entry name" value="K_uptake_TrkA"/>
</dbReference>
<comment type="function">
    <text evidence="1">Part of a potassium transport system.</text>
</comment>
<keyword evidence="3" id="KW-0633">Potassium transport</keyword>
<evidence type="ECO:0000256" key="2">
    <source>
        <dbReference type="ARBA" id="ARBA00022448"/>
    </source>
</evidence>
<keyword evidence="4" id="KW-0630">Potassium</keyword>
<dbReference type="EMBL" id="LHQS01000003">
    <property type="protein sequence ID" value="RXE55479.1"/>
    <property type="molecule type" value="Genomic_DNA"/>
</dbReference>
<dbReference type="Gene3D" id="3.40.50.720">
    <property type="entry name" value="NAD(P)-binding Rossmann-like Domain"/>
    <property type="match status" value="1"/>
</dbReference>
<dbReference type="InterPro" id="IPR006037">
    <property type="entry name" value="RCK_C"/>
</dbReference>
<gene>
    <name evidence="9" type="ORF">ABH15_12175</name>
</gene>
<protein>
    <submittedName>
        <fullName evidence="9">Potassium transporter</fullName>
    </submittedName>
</protein>
<evidence type="ECO:0000256" key="3">
    <source>
        <dbReference type="ARBA" id="ARBA00022538"/>
    </source>
</evidence>
<evidence type="ECO:0000256" key="1">
    <source>
        <dbReference type="ARBA" id="ARBA00003660"/>
    </source>
</evidence>
<dbReference type="InterPro" id="IPR036291">
    <property type="entry name" value="NAD(P)-bd_dom_sf"/>
</dbReference>
<reference evidence="9 10" key="1">
    <citation type="journal article" date="2015" name="Int. J. Syst. Evol. Microbiol.">
        <title>Methanoculleus taiwanensis sp. nov., a methanogen isolated from deep marine sediment at the deformation front area near Taiwan.</title>
        <authorList>
            <person name="Weng C.Y."/>
            <person name="Chen S.C."/>
            <person name="Lai M.C."/>
            <person name="Wu S.Y."/>
            <person name="Lin S."/>
            <person name="Yang T.F."/>
            <person name="Chen P.C."/>
        </authorList>
    </citation>
    <scope>NUCLEOTIDE SEQUENCE [LARGE SCALE GENOMIC DNA]</scope>
    <source>
        <strain evidence="9 10">CYW4</strain>
    </source>
</reference>
<dbReference type="InterPro" id="IPR050721">
    <property type="entry name" value="Trk_Ktr_HKT_K-transport"/>
</dbReference>
<dbReference type="InterPro" id="IPR003148">
    <property type="entry name" value="RCK_N"/>
</dbReference>
<dbReference type="GO" id="GO:0015079">
    <property type="term" value="F:potassium ion transmembrane transporter activity"/>
    <property type="evidence" value="ECO:0007669"/>
    <property type="project" value="InterPro"/>
</dbReference>
<keyword evidence="5" id="KW-0520">NAD</keyword>
<evidence type="ECO:0000313" key="10">
    <source>
        <dbReference type="Proteomes" id="UP000290932"/>
    </source>
</evidence>
<feature type="domain" description="RCK N-terminal" evidence="7">
    <location>
        <begin position="1"/>
        <end position="116"/>
    </location>
</feature>
<dbReference type="PANTHER" id="PTHR43833">
    <property type="entry name" value="POTASSIUM CHANNEL PROTEIN 2-RELATED-RELATED"/>
    <property type="match status" value="1"/>
</dbReference>
<evidence type="ECO:0000256" key="6">
    <source>
        <dbReference type="ARBA" id="ARBA00023065"/>
    </source>
</evidence>
<dbReference type="Gene3D" id="3.30.70.1450">
    <property type="entry name" value="Regulator of K+ conductance, C-terminal domain"/>
    <property type="match status" value="1"/>
</dbReference>
<dbReference type="InterPro" id="IPR036721">
    <property type="entry name" value="RCK_C_sf"/>
</dbReference>
<keyword evidence="6" id="KW-0406">Ion transport</keyword>
<dbReference type="SUPFAM" id="SSF116726">
    <property type="entry name" value="TrkA C-terminal domain-like"/>
    <property type="match status" value="1"/>
</dbReference>
<evidence type="ECO:0000259" key="8">
    <source>
        <dbReference type="PROSITE" id="PS51202"/>
    </source>
</evidence>
<dbReference type="RefSeq" id="WP_128694670.1">
    <property type="nucleotide sequence ID" value="NZ_LHQS01000003.1"/>
</dbReference>
<evidence type="ECO:0000256" key="4">
    <source>
        <dbReference type="ARBA" id="ARBA00022958"/>
    </source>
</evidence>
<dbReference type="OrthoDB" id="24929at2157"/>
<dbReference type="Proteomes" id="UP000290932">
    <property type="component" value="Unassembled WGS sequence"/>
</dbReference>
<sequence>MRIIIVGASPLGQHLAQRLIRERHEVILIDRDAGRARELAEILDCTVINAEGTRPDVLEKAEIGDADAVVACTDHDQDNIIIGLVARKSDVPEIVLRTDDEQFLAVAKKLGFHHIINPAQIGSMIITDALRGVDTTELSTLIRGDVRFISIIVEKRLKGTRMDDINLPEDSAVIGIYRDGRFLLAREKPALRPEDELIIVTRSAYVREICENLCEETENIII</sequence>
<evidence type="ECO:0000259" key="7">
    <source>
        <dbReference type="PROSITE" id="PS51201"/>
    </source>
</evidence>
<feature type="domain" description="RCK C-terminal" evidence="8">
    <location>
        <begin position="136"/>
        <end position="215"/>
    </location>
</feature>
<comment type="caution">
    <text evidence="9">The sequence shown here is derived from an EMBL/GenBank/DDBJ whole genome shotgun (WGS) entry which is preliminary data.</text>
</comment>
<name>A0A498GXG8_9EURY</name>
<evidence type="ECO:0000256" key="5">
    <source>
        <dbReference type="ARBA" id="ARBA00023027"/>
    </source>
</evidence>
<dbReference type="PANTHER" id="PTHR43833:SF5">
    <property type="entry name" value="TRK SYSTEM POTASSIUM UPTAKE PROTEIN TRKA"/>
    <property type="match status" value="1"/>
</dbReference>
<evidence type="ECO:0000313" key="9">
    <source>
        <dbReference type="EMBL" id="RXE55479.1"/>
    </source>
</evidence>
<dbReference type="PRINTS" id="PR00335">
    <property type="entry name" value="KUPTAKETRKA"/>
</dbReference>
<proteinExistence type="predicted"/>